<dbReference type="EMBL" id="REGN01001937">
    <property type="protein sequence ID" value="RNA31497.1"/>
    <property type="molecule type" value="Genomic_DNA"/>
</dbReference>
<proteinExistence type="predicted"/>
<organism evidence="1 2">
    <name type="scientific">Brachionus plicatilis</name>
    <name type="common">Marine rotifer</name>
    <name type="synonym">Brachionus muelleri</name>
    <dbReference type="NCBI Taxonomy" id="10195"/>
    <lineage>
        <taxon>Eukaryota</taxon>
        <taxon>Metazoa</taxon>
        <taxon>Spiralia</taxon>
        <taxon>Gnathifera</taxon>
        <taxon>Rotifera</taxon>
        <taxon>Eurotatoria</taxon>
        <taxon>Monogononta</taxon>
        <taxon>Pseudotrocha</taxon>
        <taxon>Ploima</taxon>
        <taxon>Brachionidae</taxon>
        <taxon>Brachionus</taxon>
    </lineage>
</organism>
<comment type="caution">
    <text evidence="1">The sequence shown here is derived from an EMBL/GenBank/DDBJ whole genome shotgun (WGS) entry which is preliminary data.</text>
</comment>
<accession>A0A3M7S795</accession>
<gene>
    <name evidence="1" type="ORF">BpHYR1_011658</name>
</gene>
<protein>
    <submittedName>
        <fullName evidence="1">Uncharacterized protein</fullName>
    </submittedName>
</protein>
<dbReference type="Proteomes" id="UP000276133">
    <property type="component" value="Unassembled WGS sequence"/>
</dbReference>
<dbReference type="AlphaFoldDB" id="A0A3M7S795"/>
<sequence length="83" mass="9898">MHRNLKTLAFSFVNLPSEFIVLKRKIEDNYLLTSQRIPSHKTEFVSSATFHRSHIFAILFLAINSYRLRNFSINLLFTHFLKR</sequence>
<keyword evidence="2" id="KW-1185">Reference proteome</keyword>
<name>A0A3M7S795_BRAPC</name>
<evidence type="ECO:0000313" key="2">
    <source>
        <dbReference type="Proteomes" id="UP000276133"/>
    </source>
</evidence>
<evidence type="ECO:0000313" key="1">
    <source>
        <dbReference type="EMBL" id="RNA31497.1"/>
    </source>
</evidence>
<reference evidence="1 2" key="1">
    <citation type="journal article" date="2018" name="Sci. Rep.">
        <title>Genomic signatures of local adaptation to the degree of environmental predictability in rotifers.</title>
        <authorList>
            <person name="Franch-Gras L."/>
            <person name="Hahn C."/>
            <person name="Garcia-Roger E.M."/>
            <person name="Carmona M.J."/>
            <person name="Serra M."/>
            <person name="Gomez A."/>
        </authorList>
    </citation>
    <scope>NUCLEOTIDE SEQUENCE [LARGE SCALE GENOMIC DNA]</scope>
    <source>
        <strain evidence="1">HYR1</strain>
    </source>
</reference>